<sequence length="191" mass="21946">MYQVDEFRDCLQRIASILQQFRLRYCLTGGAAFIAYGDPRTTQDVDLIVDVERLRECLPQLLSLLREEQFLLTEETVREAVRSQRKFQLIDLVSTFKFDLYPLELVEGLLDRAVEMEIMPNLHYPIASRPDLIASKVVGIGKGSHKSRRDVRWLMWGATDYEQALARQFIEGLGLTALLEVVLAEPDEIDA</sequence>
<dbReference type="EMBL" id="FOQD01000011">
    <property type="protein sequence ID" value="SFI70099.1"/>
    <property type="molecule type" value="Genomic_DNA"/>
</dbReference>
<accession>A0A1I3KC72</accession>
<dbReference type="SUPFAM" id="SSF81301">
    <property type="entry name" value="Nucleotidyltransferase"/>
    <property type="match status" value="1"/>
</dbReference>
<gene>
    <name evidence="1" type="ORF">SAMN05421753_111184</name>
</gene>
<dbReference type="RefSeq" id="WP_092051670.1">
    <property type="nucleotide sequence ID" value="NZ_FOQD01000011.1"/>
</dbReference>
<dbReference type="AlphaFoldDB" id="A0A1I3KC72"/>
<dbReference type="Gene3D" id="3.30.460.40">
    <property type="match status" value="1"/>
</dbReference>
<reference evidence="2" key="1">
    <citation type="submission" date="2016-10" db="EMBL/GenBank/DDBJ databases">
        <authorList>
            <person name="Varghese N."/>
            <person name="Submissions S."/>
        </authorList>
    </citation>
    <scope>NUCLEOTIDE SEQUENCE [LARGE SCALE GENOMIC DNA]</scope>
    <source>
        <strain evidence="2">DSM 26348</strain>
    </source>
</reference>
<dbReference type="Proteomes" id="UP000199518">
    <property type="component" value="Unassembled WGS sequence"/>
</dbReference>
<dbReference type="Pfam" id="PF08843">
    <property type="entry name" value="AbiEii"/>
    <property type="match status" value="1"/>
</dbReference>
<dbReference type="InterPro" id="IPR043519">
    <property type="entry name" value="NT_sf"/>
</dbReference>
<evidence type="ECO:0000313" key="1">
    <source>
        <dbReference type="EMBL" id="SFI70099.1"/>
    </source>
</evidence>
<dbReference type="OrthoDB" id="1551055at2"/>
<dbReference type="InterPro" id="IPR014942">
    <property type="entry name" value="AbiEii"/>
</dbReference>
<evidence type="ECO:0000313" key="2">
    <source>
        <dbReference type="Proteomes" id="UP000199518"/>
    </source>
</evidence>
<organism evidence="1 2">
    <name type="scientific">Planctomicrobium piriforme</name>
    <dbReference type="NCBI Taxonomy" id="1576369"/>
    <lineage>
        <taxon>Bacteria</taxon>
        <taxon>Pseudomonadati</taxon>
        <taxon>Planctomycetota</taxon>
        <taxon>Planctomycetia</taxon>
        <taxon>Planctomycetales</taxon>
        <taxon>Planctomycetaceae</taxon>
        <taxon>Planctomicrobium</taxon>
    </lineage>
</organism>
<proteinExistence type="predicted"/>
<keyword evidence="2" id="KW-1185">Reference proteome</keyword>
<evidence type="ECO:0008006" key="3">
    <source>
        <dbReference type="Google" id="ProtNLM"/>
    </source>
</evidence>
<dbReference type="STRING" id="1576369.SAMN05421753_111184"/>
<name>A0A1I3KC72_9PLAN</name>
<protein>
    <recommendedName>
        <fullName evidence="3">Nucleotidyl transferase AbiEii toxin, Type IV TA system</fullName>
    </recommendedName>
</protein>